<dbReference type="EMBL" id="RJKE01000001">
    <property type="protein sequence ID" value="ROO89083.1"/>
    <property type="molecule type" value="Genomic_DNA"/>
</dbReference>
<dbReference type="Pfam" id="PF13411">
    <property type="entry name" value="MerR_1"/>
    <property type="match status" value="1"/>
</dbReference>
<evidence type="ECO:0000313" key="3">
    <source>
        <dbReference type="EMBL" id="ROO89083.1"/>
    </source>
</evidence>
<accession>A0A3N1D6C7</accession>
<comment type="caution">
    <text evidence="3">The sequence shown here is derived from an EMBL/GenBank/DDBJ whole genome shotgun (WGS) entry which is preliminary data.</text>
</comment>
<dbReference type="InterPro" id="IPR047057">
    <property type="entry name" value="MerR_fam"/>
</dbReference>
<dbReference type="Proteomes" id="UP000272400">
    <property type="component" value="Unassembled WGS sequence"/>
</dbReference>
<name>A0A3N1D6C7_9ACTN</name>
<dbReference type="PRINTS" id="PR00040">
    <property type="entry name" value="HTHMERR"/>
</dbReference>
<organism evidence="3 4">
    <name type="scientific">Actinocorallia herbida</name>
    <dbReference type="NCBI Taxonomy" id="58109"/>
    <lineage>
        <taxon>Bacteria</taxon>
        <taxon>Bacillati</taxon>
        <taxon>Actinomycetota</taxon>
        <taxon>Actinomycetes</taxon>
        <taxon>Streptosporangiales</taxon>
        <taxon>Thermomonosporaceae</taxon>
        <taxon>Actinocorallia</taxon>
    </lineage>
</organism>
<dbReference type="InterPro" id="IPR009061">
    <property type="entry name" value="DNA-bd_dom_put_sf"/>
</dbReference>
<dbReference type="InterPro" id="IPR000551">
    <property type="entry name" value="MerR-type_HTH_dom"/>
</dbReference>
<dbReference type="AlphaFoldDB" id="A0A3N1D6C7"/>
<evidence type="ECO:0000256" key="1">
    <source>
        <dbReference type="ARBA" id="ARBA00023125"/>
    </source>
</evidence>
<proteinExistence type="predicted"/>
<dbReference type="PANTHER" id="PTHR30204">
    <property type="entry name" value="REDOX-CYCLING DRUG-SENSING TRANSCRIPTIONAL ACTIVATOR SOXR"/>
    <property type="match status" value="1"/>
</dbReference>
<keyword evidence="1 3" id="KW-0238">DNA-binding</keyword>
<dbReference type="PANTHER" id="PTHR30204:SF97">
    <property type="entry name" value="MERR FAMILY REGULATORY PROTEIN"/>
    <property type="match status" value="1"/>
</dbReference>
<dbReference type="SMART" id="SM00422">
    <property type="entry name" value="HTH_MERR"/>
    <property type="match status" value="1"/>
</dbReference>
<evidence type="ECO:0000313" key="4">
    <source>
        <dbReference type="Proteomes" id="UP000272400"/>
    </source>
</evidence>
<dbReference type="Gene3D" id="1.10.1660.10">
    <property type="match status" value="1"/>
</dbReference>
<evidence type="ECO:0000259" key="2">
    <source>
        <dbReference type="PROSITE" id="PS50937"/>
    </source>
</evidence>
<gene>
    <name evidence="3" type="ORF">EDD29_6770</name>
</gene>
<feature type="domain" description="HTH merR-type" evidence="2">
    <location>
        <begin position="30"/>
        <end position="87"/>
    </location>
</feature>
<dbReference type="GO" id="GO:0003677">
    <property type="term" value="F:DNA binding"/>
    <property type="evidence" value="ECO:0007669"/>
    <property type="project" value="UniProtKB-KW"/>
</dbReference>
<keyword evidence="4" id="KW-1185">Reference proteome</keyword>
<sequence length="176" mass="19760">MSGFDASQCACSSTLEYKGQVLRGPILTRLYSISEVSELFGVSVPTLRYYEDIGLLPSSARRGRVRHYDRAALERLAYAQLWRDDGMMTLADTMATMQARQAADRHERIAAQLAATRERIYRLERSARVLNHLLDCPRDHPLACPVTGAHIRARVDAILAGEEFTPEFPDTSPPPR</sequence>
<dbReference type="SUPFAM" id="SSF46955">
    <property type="entry name" value="Putative DNA-binding domain"/>
    <property type="match status" value="1"/>
</dbReference>
<dbReference type="GO" id="GO:0003700">
    <property type="term" value="F:DNA-binding transcription factor activity"/>
    <property type="evidence" value="ECO:0007669"/>
    <property type="project" value="InterPro"/>
</dbReference>
<reference evidence="3 4" key="1">
    <citation type="submission" date="2018-11" db="EMBL/GenBank/DDBJ databases">
        <title>Sequencing the genomes of 1000 actinobacteria strains.</title>
        <authorList>
            <person name="Klenk H.-P."/>
        </authorList>
    </citation>
    <scope>NUCLEOTIDE SEQUENCE [LARGE SCALE GENOMIC DNA]</scope>
    <source>
        <strain evidence="3 4">DSM 44254</strain>
    </source>
</reference>
<dbReference type="PROSITE" id="PS50937">
    <property type="entry name" value="HTH_MERR_2"/>
    <property type="match status" value="1"/>
</dbReference>
<protein>
    <submittedName>
        <fullName evidence="3">DNA-binding transcriptional MerR regulator</fullName>
    </submittedName>
</protein>